<dbReference type="InterPro" id="IPR008756">
    <property type="entry name" value="Peptidase_M56"/>
</dbReference>
<keyword evidence="1" id="KW-0472">Membrane</keyword>
<dbReference type="Pfam" id="PF13385">
    <property type="entry name" value="Laminin_G_3"/>
    <property type="match status" value="1"/>
</dbReference>
<feature type="transmembrane region" description="Helical" evidence="1">
    <location>
        <begin position="313"/>
        <end position="332"/>
    </location>
</feature>
<protein>
    <recommendedName>
        <fullName evidence="2">Peptidase M56 domain-containing protein</fullName>
    </recommendedName>
</protein>
<dbReference type="InterPro" id="IPR052173">
    <property type="entry name" value="Beta-lactam_resp_regulator"/>
</dbReference>
<dbReference type="PANTHER" id="PTHR34978:SF3">
    <property type="entry name" value="SLR0241 PROTEIN"/>
    <property type="match status" value="1"/>
</dbReference>
<dbReference type="CDD" id="cd07341">
    <property type="entry name" value="M56_BlaR1_MecR1_like"/>
    <property type="match status" value="1"/>
</dbReference>
<dbReference type="RefSeq" id="WP_346188193.1">
    <property type="nucleotide sequence ID" value="NZ_BAABRL010000004.1"/>
</dbReference>
<name>A0ABP9UY54_9BACT</name>
<dbReference type="Proteomes" id="UP001424741">
    <property type="component" value="Unassembled WGS sequence"/>
</dbReference>
<proteinExistence type="predicted"/>
<dbReference type="InterPro" id="IPR013320">
    <property type="entry name" value="ConA-like_dom_sf"/>
</dbReference>
<feature type="transmembrane region" description="Helical" evidence="1">
    <location>
        <begin position="35"/>
        <end position="55"/>
    </location>
</feature>
<evidence type="ECO:0000259" key="2">
    <source>
        <dbReference type="Pfam" id="PF05569"/>
    </source>
</evidence>
<dbReference type="PANTHER" id="PTHR34978">
    <property type="entry name" value="POSSIBLE SENSOR-TRANSDUCER PROTEIN BLAR"/>
    <property type="match status" value="1"/>
</dbReference>
<keyword evidence="1" id="KW-1133">Transmembrane helix</keyword>
<evidence type="ECO:0000313" key="4">
    <source>
        <dbReference type="Proteomes" id="UP001424741"/>
    </source>
</evidence>
<accession>A0ABP9UY54</accession>
<dbReference type="EMBL" id="BAABRL010000004">
    <property type="protein sequence ID" value="GAA5495389.1"/>
    <property type="molecule type" value="Genomic_DNA"/>
</dbReference>
<keyword evidence="1" id="KW-0812">Transmembrane</keyword>
<feature type="transmembrane region" description="Helical" evidence="1">
    <location>
        <begin position="6"/>
        <end position="28"/>
    </location>
</feature>
<feature type="domain" description="Peptidase M56" evidence="2">
    <location>
        <begin position="103"/>
        <end position="276"/>
    </location>
</feature>
<sequence length="593" mass="66258">MPSDPYHWLVLVALKALVILPLVLLAVWASRRTSASVISLLLACAVIYVPLSPFLDGLLPHITLTIPFLKHTGAFPDNIPVLEEFERNNPMPANPAEIIFQGASSINPGDVILAIWLLGALVLLVTKLWRSMNTKLWFIGSRPVADGECTLHCLKRLCSKMGIKREPWLMYNSRVHGAQAVGILRPVILLPEGFSAMPKESREMVLIHELEHIRRKDVFGRLCLELISVLFWFHPCFWITLRRYNQKSEMACDDAVLNAGYSAAQYGEVLLAEGKALASTEGGVPKELKPRVKYLLNKATDRHSLSKAARMKFFALFMLALVPMGLVSFSPYDDELGFETIAPTEGLKAVWRLNLGRGNIVVDSSGGGHHGRINGASWVNDPERGDCLSLDGVDDFITFRAPDADWTTKDFTFCVWLKPASGSDGGGLLLRGEFNQIWSKGIGTERTGAINYAEREIILAGPRYGPNKYFLYDPGLLPSFNYFGIGTARSTVALQENEWMHLAMVWKIKDNEARTEMFLNGEPVEVKHLQRLFVTDLSDWPTKTWMFGVSDSPIVRGNNYEGCVSDLAIYQKALSQEEIQMVKKGNFSLEQQN</sequence>
<evidence type="ECO:0000313" key="3">
    <source>
        <dbReference type="EMBL" id="GAA5495389.1"/>
    </source>
</evidence>
<dbReference type="SUPFAM" id="SSF49899">
    <property type="entry name" value="Concanavalin A-like lectins/glucanases"/>
    <property type="match status" value="1"/>
</dbReference>
<dbReference type="Gene3D" id="3.30.2010.10">
    <property type="entry name" value="Metalloproteases ('zincins'), catalytic domain"/>
    <property type="match status" value="1"/>
</dbReference>
<reference evidence="3 4" key="1">
    <citation type="submission" date="2024-02" db="EMBL/GenBank/DDBJ databases">
        <title>Rubritalea halochordaticola NBRC 107102.</title>
        <authorList>
            <person name="Ichikawa N."/>
            <person name="Katano-Makiyama Y."/>
            <person name="Hidaka K."/>
        </authorList>
    </citation>
    <scope>NUCLEOTIDE SEQUENCE [LARGE SCALE GENOMIC DNA]</scope>
    <source>
        <strain evidence="3 4">NBRC 107102</strain>
    </source>
</reference>
<feature type="transmembrane region" description="Helical" evidence="1">
    <location>
        <begin position="111"/>
        <end position="129"/>
    </location>
</feature>
<dbReference type="Gene3D" id="2.60.120.200">
    <property type="match status" value="1"/>
</dbReference>
<dbReference type="Pfam" id="PF05569">
    <property type="entry name" value="Peptidase_M56"/>
    <property type="match status" value="1"/>
</dbReference>
<keyword evidence="4" id="KW-1185">Reference proteome</keyword>
<gene>
    <name evidence="3" type="ORF">Rhal01_01564</name>
</gene>
<comment type="caution">
    <text evidence="3">The sequence shown here is derived from an EMBL/GenBank/DDBJ whole genome shotgun (WGS) entry which is preliminary data.</text>
</comment>
<evidence type="ECO:0000256" key="1">
    <source>
        <dbReference type="SAM" id="Phobius"/>
    </source>
</evidence>
<organism evidence="3 4">
    <name type="scientific">Rubritalea halochordaticola</name>
    <dbReference type="NCBI Taxonomy" id="714537"/>
    <lineage>
        <taxon>Bacteria</taxon>
        <taxon>Pseudomonadati</taxon>
        <taxon>Verrucomicrobiota</taxon>
        <taxon>Verrucomicrobiia</taxon>
        <taxon>Verrucomicrobiales</taxon>
        <taxon>Rubritaleaceae</taxon>
        <taxon>Rubritalea</taxon>
    </lineage>
</organism>